<comment type="caution">
    <text evidence="1">The sequence shown here is derived from an EMBL/GenBank/DDBJ whole genome shotgun (WGS) entry which is preliminary data.</text>
</comment>
<dbReference type="OrthoDB" id="1405595at2759"/>
<evidence type="ECO:0000313" key="2">
    <source>
        <dbReference type="Proteomes" id="UP000030143"/>
    </source>
</evidence>
<dbReference type="PhylomeDB" id="A0A0A2J9D0"/>
<dbReference type="VEuPathDB" id="FungiDB:PEXP_062740"/>
<organism evidence="1 2">
    <name type="scientific">Penicillium expansum</name>
    <name type="common">Blue mold rot fungus</name>
    <dbReference type="NCBI Taxonomy" id="27334"/>
    <lineage>
        <taxon>Eukaryota</taxon>
        <taxon>Fungi</taxon>
        <taxon>Dikarya</taxon>
        <taxon>Ascomycota</taxon>
        <taxon>Pezizomycotina</taxon>
        <taxon>Eurotiomycetes</taxon>
        <taxon>Eurotiomycetidae</taxon>
        <taxon>Eurotiales</taxon>
        <taxon>Aspergillaceae</taxon>
        <taxon>Penicillium</taxon>
    </lineage>
</organism>
<name>A0A0A2J9D0_PENEN</name>
<dbReference type="RefSeq" id="XP_016603326.1">
    <property type="nucleotide sequence ID" value="XM_016741624.1"/>
</dbReference>
<evidence type="ECO:0000313" key="1">
    <source>
        <dbReference type="EMBL" id="KGO62826.1"/>
    </source>
</evidence>
<protein>
    <submittedName>
        <fullName evidence="1">Uncharacterized protein</fullName>
    </submittedName>
</protein>
<dbReference type="Proteomes" id="UP000030143">
    <property type="component" value="Unassembled WGS sequence"/>
</dbReference>
<dbReference type="GeneID" id="27677043"/>
<accession>A0A0A2J9D0</accession>
<dbReference type="STRING" id="27334.A0A0A2J9D0"/>
<dbReference type="EMBL" id="JQFZ01000018">
    <property type="protein sequence ID" value="KGO62826.1"/>
    <property type="molecule type" value="Genomic_DNA"/>
</dbReference>
<proteinExistence type="predicted"/>
<dbReference type="HOGENOM" id="CLU_727806_0_0_1"/>
<keyword evidence="2" id="KW-1185">Reference proteome</keyword>
<sequence>MESLAGKRISYTANSLHLSLECLQLILFDRQPIFGQHELPKEFPCRQSLWCRRDADDFVHLYQSDQNLPPTPSTQLDVKKSSEIMAGMDAYRRNLSMLSLYSEERLFLDKMSYSSIWKSSLSSQVTGVPVQEQATHLISTPSALRAMMFQSMDEVFVAIPTSAKPDYIAARDVIHHVLCLLRLVSLHVLESFSGWQGEEAEVDTSTSHMKYWMENNASSARKCLWHAVCVFSTLKAKQKFACHDPLCFLIAFFYIWAFDTLVVASELEKPQASTKEVRLLDTREIQIWIAEGPNTQLNLVGVGNLTGKESSLRLLAEVSQIFSKRKSWSGLCRGLGSAVDQILRKQPTPQGVPEVAPATATVLATAPPTAPQGDSNTQVA</sequence>
<dbReference type="AlphaFoldDB" id="A0A0A2J9D0"/>
<gene>
    <name evidence="1" type="ORF">PEX2_043490</name>
</gene>
<reference evidence="1 2" key="1">
    <citation type="journal article" date="2015" name="Mol. Plant Microbe Interact.">
        <title>Genome, transcriptome, and functional analyses of Penicillium expansum provide new insights into secondary metabolism and pathogenicity.</title>
        <authorList>
            <person name="Ballester A.R."/>
            <person name="Marcet-Houben M."/>
            <person name="Levin E."/>
            <person name="Sela N."/>
            <person name="Selma-Lazaro C."/>
            <person name="Carmona L."/>
            <person name="Wisniewski M."/>
            <person name="Droby S."/>
            <person name="Gonzalez-Candelas L."/>
            <person name="Gabaldon T."/>
        </authorList>
    </citation>
    <scope>NUCLEOTIDE SEQUENCE [LARGE SCALE GENOMIC DNA]</scope>
    <source>
        <strain evidence="1 2">MD-8</strain>
    </source>
</reference>